<reference evidence="9 10" key="1">
    <citation type="submission" date="2016-05" db="EMBL/GenBank/DDBJ databases">
        <title>Niabella ginsenosidivorans BS26 whole genome sequencing.</title>
        <authorList>
            <person name="Im W.T."/>
            <person name="Siddiqi M.Z."/>
        </authorList>
    </citation>
    <scope>NUCLEOTIDE SEQUENCE [LARGE SCALE GENOMIC DNA]</scope>
    <source>
        <strain evidence="9 10">BS26</strain>
    </source>
</reference>
<dbReference type="EMBL" id="CP015772">
    <property type="protein sequence ID" value="ANH82537.1"/>
    <property type="molecule type" value="Genomic_DNA"/>
</dbReference>
<dbReference type="GO" id="GO:0006643">
    <property type="term" value="P:membrane lipid metabolic process"/>
    <property type="evidence" value="ECO:0007669"/>
    <property type="project" value="TreeGrafter"/>
</dbReference>
<dbReference type="Proteomes" id="UP000077667">
    <property type="component" value="Chromosome"/>
</dbReference>
<keyword evidence="4" id="KW-0560">Oxidoreductase</keyword>
<keyword evidence="3 7" id="KW-1133">Transmembrane helix</keyword>
<dbReference type="GO" id="GO:0008610">
    <property type="term" value="P:lipid biosynthetic process"/>
    <property type="evidence" value="ECO:0007669"/>
    <property type="project" value="InterPro"/>
</dbReference>
<dbReference type="GO" id="GO:0050479">
    <property type="term" value="F:glyceryl-ether monooxygenase activity"/>
    <property type="evidence" value="ECO:0007669"/>
    <property type="project" value="TreeGrafter"/>
</dbReference>
<dbReference type="InterPro" id="IPR051689">
    <property type="entry name" value="Sterol_desaturase/TMEM195"/>
</dbReference>
<organism evidence="9 10">
    <name type="scientific">Niabella ginsenosidivorans</name>
    <dbReference type="NCBI Taxonomy" id="1176587"/>
    <lineage>
        <taxon>Bacteria</taxon>
        <taxon>Pseudomonadati</taxon>
        <taxon>Bacteroidota</taxon>
        <taxon>Chitinophagia</taxon>
        <taxon>Chitinophagales</taxon>
        <taxon>Chitinophagaceae</taxon>
        <taxon>Niabella</taxon>
    </lineage>
</organism>
<feature type="transmembrane region" description="Helical" evidence="7">
    <location>
        <begin position="144"/>
        <end position="164"/>
    </location>
</feature>
<feature type="transmembrane region" description="Helical" evidence="7">
    <location>
        <begin position="348"/>
        <end position="366"/>
    </location>
</feature>
<evidence type="ECO:0000256" key="6">
    <source>
        <dbReference type="ARBA" id="ARBA00023136"/>
    </source>
</evidence>
<keyword evidence="5" id="KW-0443">Lipid metabolism</keyword>
<keyword evidence="6 7" id="KW-0472">Membrane</keyword>
<feature type="transmembrane region" description="Helical" evidence="7">
    <location>
        <begin position="294"/>
        <end position="319"/>
    </location>
</feature>
<name>A0A1A9I4C9_9BACT</name>
<evidence type="ECO:0000256" key="1">
    <source>
        <dbReference type="ARBA" id="ARBA00004127"/>
    </source>
</evidence>
<dbReference type="PANTHER" id="PTHR21624:SF1">
    <property type="entry name" value="ALKYLGLYCEROL MONOOXYGENASE"/>
    <property type="match status" value="1"/>
</dbReference>
<dbReference type="AlphaFoldDB" id="A0A1A9I4C9"/>
<dbReference type="KEGG" id="nia:A8C56_17545"/>
<feature type="transmembrane region" description="Helical" evidence="7">
    <location>
        <begin position="372"/>
        <end position="391"/>
    </location>
</feature>
<dbReference type="PANTHER" id="PTHR21624">
    <property type="entry name" value="STEROL DESATURASE-RELATED PROTEIN"/>
    <property type="match status" value="1"/>
</dbReference>
<evidence type="ECO:0000256" key="7">
    <source>
        <dbReference type="SAM" id="Phobius"/>
    </source>
</evidence>
<dbReference type="RefSeq" id="WP_067758940.1">
    <property type="nucleotide sequence ID" value="NZ_CP015772.1"/>
</dbReference>
<accession>A0A1A9I4C9</accession>
<evidence type="ECO:0000259" key="8">
    <source>
        <dbReference type="Pfam" id="PF04116"/>
    </source>
</evidence>
<keyword evidence="2 7" id="KW-0812">Transmembrane</keyword>
<feature type="domain" description="Fatty acid hydroxylase" evidence="8">
    <location>
        <begin position="81"/>
        <end position="214"/>
    </location>
</feature>
<evidence type="ECO:0000256" key="5">
    <source>
        <dbReference type="ARBA" id="ARBA00023098"/>
    </source>
</evidence>
<evidence type="ECO:0000313" key="10">
    <source>
        <dbReference type="Proteomes" id="UP000077667"/>
    </source>
</evidence>
<dbReference type="GO" id="GO:0005506">
    <property type="term" value="F:iron ion binding"/>
    <property type="evidence" value="ECO:0007669"/>
    <property type="project" value="InterPro"/>
</dbReference>
<evidence type="ECO:0000256" key="3">
    <source>
        <dbReference type="ARBA" id="ARBA00022989"/>
    </source>
</evidence>
<feature type="transmembrane region" description="Helical" evidence="7">
    <location>
        <begin position="78"/>
        <end position="95"/>
    </location>
</feature>
<feature type="transmembrane region" description="Helical" evidence="7">
    <location>
        <begin position="325"/>
        <end position="343"/>
    </location>
</feature>
<comment type="subcellular location">
    <subcellularLocation>
        <location evidence="1">Endomembrane system</location>
        <topology evidence="1">Multi-pass membrane protein</topology>
    </subcellularLocation>
</comment>
<dbReference type="InterPro" id="IPR006694">
    <property type="entry name" value="Fatty_acid_hydroxylase"/>
</dbReference>
<dbReference type="Pfam" id="PF04116">
    <property type="entry name" value="FA_hydroxylase"/>
    <property type="match status" value="1"/>
</dbReference>
<evidence type="ECO:0000256" key="2">
    <source>
        <dbReference type="ARBA" id="ARBA00022692"/>
    </source>
</evidence>
<keyword evidence="10" id="KW-1185">Reference proteome</keyword>
<dbReference type="OrthoDB" id="9770329at2"/>
<dbReference type="GO" id="GO:0012505">
    <property type="term" value="C:endomembrane system"/>
    <property type="evidence" value="ECO:0007669"/>
    <property type="project" value="UniProtKB-SubCell"/>
</dbReference>
<protein>
    <submittedName>
        <fullName evidence="9">Sterol desaturase</fullName>
    </submittedName>
</protein>
<dbReference type="GO" id="GO:0016020">
    <property type="term" value="C:membrane"/>
    <property type="evidence" value="ECO:0007669"/>
    <property type="project" value="GOC"/>
</dbReference>
<gene>
    <name evidence="9" type="ORF">A8C56_17545</name>
</gene>
<evidence type="ECO:0000313" key="9">
    <source>
        <dbReference type="EMBL" id="ANH82537.1"/>
    </source>
</evidence>
<sequence>MHLNFIAFAVPLFLLFIGLEYRCSLKKGKNAFHWQESIANLNVGIAERLCDLLTSGSFFFAFSWLYRHYPLFHIRPTITAWILLFLATDLIWYWYHRLGHVVNLFWSAHVVHHQSNDFNYTVSTRITVFQAVIRGLFWSVLPVIGFPPDMITILLLIHGAYPFFTHTQMIGKLGWLEWFLVTPSHHRVHHSSNPEYLDKNYGDVLIIWDKLFGTFQKEEATPVYGLTKPLDSYSFLWQHFHFFLELSFALKREKRLWNKIKLLFSKPEKVDANIRPVLERKFQRKKAAVLPSGGLLKVISVQTGITLLLLFFTLLFSWYLQPIQLLIASLFIFTSVIATGAMLEQKQWVFFLECFRLILAGAFICSTFPNKYVLLCCIYLLMIVLFFYHSLKGWYHTFYMAR</sequence>
<proteinExistence type="predicted"/>
<dbReference type="STRING" id="1176587.A8C56_17545"/>
<evidence type="ECO:0000256" key="4">
    <source>
        <dbReference type="ARBA" id="ARBA00023002"/>
    </source>
</evidence>
<feature type="transmembrane region" description="Helical" evidence="7">
    <location>
        <begin position="46"/>
        <end position="66"/>
    </location>
</feature>